<proteinExistence type="predicted"/>
<sequence>MLPSTASSAFLKGIARNYGSQEVNHGQNSDVGEKRKLQVNITSPIQCSMNGRKCTVIVEPKINQSQPDFTKSRSGYILAVPGN</sequence>
<reference evidence="1" key="1">
    <citation type="submission" date="2023-04" db="EMBL/GenBank/DDBJ databases">
        <title>Chromosome-level genome of Chaenocephalus aceratus.</title>
        <authorList>
            <person name="Park H."/>
        </authorList>
    </citation>
    <scope>NUCLEOTIDE SEQUENCE</scope>
    <source>
        <strain evidence="1">DE</strain>
        <tissue evidence="1">Muscle</tissue>
    </source>
</reference>
<keyword evidence="2" id="KW-1185">Reference proteome</keyword>
<gene>
    <name evidence="1" type="ORF">KUDE01_024352</name>
</gene>
<dbReference type="Proteomes" id="UP001228049">
    <property type="component" value="Unassembled WGS sequence"/>
</dbReference>
<dbReference type="EMBL" id="JASDAP010000024">
    <property type="protein sequence ID" value="KAK1881186.1"/>
    <property type="molecule type" value="Genomic_DNA"/>
</dbReference>
<comment type="caution">
    <text evidence="1">The sequence shown here is derived from an EMBL/GenBank/DDBJ whole genome shotgun (WGS) entry which is preliminary data.</text>
</comment>
<evidence type="ECO:0000313" key="2">
    <source>
        <dbReference type="Proteomes" id="UP001228049"/>
    </source>
</evidence>
<organism evidence="1 2">
    <name type="scientific">Dissostichus eleginoides</name>
    <name type="common">Patagonian toothfish</name>
    <name type="synonym">Dissostichus amissus</name>
    <dbReference type="NCBI Taxonomy" id="100907"/>
    <lineage>
        <taxon>Eukaryota</taxon>
        <taxon>Metazoa</taxon>
        <taxon>Chordata</taxon>
        <taxon>Craniata</taxon>
        <taxon>Vertebrata</taxon>
        <taxon>Euteleostomi</taxon>
        <taxon>Actinopterygii</taxon>
        <taxon>Neopterygii</taxon>
        <taxon>Teleostei</taxon>
        <taxon>Neoteleostei</taxon>
        <taxon>Acanthomorphata</taxon>
        <taxon>Eupercaria</taxon>
        <taxon>Perciformes</taxon>
        <taxon>Notothenioidei</taxon>
        <taxon>Nototheniidae</taxon>
        <taxon>Dissostichus</taxon>
    </lineage>
</organism>
<dbReference type="AlphaFoldDB" id="A0AAD9BCI8"/>
<accession>A0AAD9BCI8</accession>
<name>A0AAD9BCI8_DISEL</name>
<evidence type="ECO:0000313" key="1">
    <source>
        <dbReference type="EMBL" id="KAK1881186.1"/>
    </source>
</evidence>
<protein>
    <submittedName>
        <fullName evidence="1">Unconventional myosin-Id</fullName>
    </submittedName>
</protein>